<evidence type="ECO:0000256" key="11">
    <source>
        <dbReference type="RuleBase" id="RU000639"/>
    </source>
</evidence>
<gene>
    <name evidence="10 14" type="primary">grpE</name>
    <name evidence="14" type="ORF">ENX03_07995</name>
</gene>
<keyword evidence="4 10" id="KW-0963">Cytoplasm</keyword>
<sequence length="194" mass="21941">MEEPRDPGTGRDDDDSAETGEFQEETLEPASSADPHSGSSGEEADQWKEKYIRLLADFDNYRKRMGREQEDSRKFANESLLKSFLPILDNLERALFHFEKVDSPSSEVKALVEGVKLTEKQFLELLEKNHVTRIPAQGEVFDPNVHEAMGFSPSVDHKEGTIVDVYQQGYLLQGRLLRPSLVTVAQKKEEETGS</sequence>
<evidence type="ECO:0000256" key="3">
    <source>
        <dbReference type="ARBA" id="ARBA00011738"/>
    </source>
</evidence>
<evidence type="ECO:0000256" key="12">
    <source>
        <dbReference type="RuleBase" id="RU004478"/>
    </source>
</evidence>
<reference evidence="14" key="1">
    <citation type="journal article" date="2020" name="mSystems">
        <title>Genome- and Community-Level Interaction Insights into Carbon Utilization and Element Cycling Functions of Hydrothermarchaeota in Hydrothermal Sediment.</title>
        <authorList>
            <person name="Zhou Z."/>
            <person name="Liu Y."/>
            <person name="Xu W."/>
            <person name="Pan J."/>
            <person name="Luo Z.H."/>
            <person name="Li M."/>
        </authorList>
    </citation>
    <scope>NUCLEOTIDE SEQUENCE [LARGE SCALE GENOMIC DNA]</scope>
    <source>
        <strain evidence="14">SpSt-902</strain>
    </source>
</reference>
<dbReference type="SUPFAM" id="SSF58014">
    <property type="entry name" value="Coiled-coil domain of nucleotide exchange factor GrpE"/>
    <property type="match status" value="1"/>
</dbReference>
<comment type="similarity">
    <text evidence="2 10 12">Belongs to the GrpE family.</text>
</comment>
<organism evidence="14">
    <name type="scientific">Leptospirillum ferriphilum</name>
    <dbReference type="NCBI Taxonomy" id="178606"/>
    <lineage>
        <taxon>Bacteria</taxon>
        <taxon>Pseudomonadati</taxon>
        <taxon>Nitrospirota</taxon>
        <taxon>Nitrospiria</taxon>
        <taxon>Nitrospirales</taxon>
        <taxon>Nitrospiraceae</taxon>
        <taxon>Leptospirillum</taxon>
    </lineage>
</organism>
<accession>A0A7C3R5A4</accession>
<keyword evidence="5 10" id="KW-0346">Stress response</keyword>
<evidence type="ECO:0000256" key="13">
    <source>
        <dbReference type="SAM" id="MobiDB-lite"/>
    </source>
</evidence>
<dbReference type="PANTHER" id="PTHR21237">
    <property type="entry name" value="GRPE PROTEIN"/>
    <property type="match status" value="1"/>
</dbReference>
<evidence type="ECO:0000256" key="7">
    <source>
        <dbReference type="ARBA" id="ARBA00053401"/>
    </source>
</evidence>
<comment type="subcellular location">
    <subcellularLocation>
        <location evidence="1 10">Cytoplasm</location>
    </subcellularLocation>
</comment>
<dbReference type="GO" id="GO:0000774">
    <property type="term" value="F:adenyl-nucleotide exchange factor activity"/>
    <property type="evidence" value="ECO:0007669"/>
    <property type="project" value="InterPro"/>
</dbReference>
<comment type="function">
    <text evidence="7 10 11">Participates actively in the response to hyperosmotic and heat shock by preventing the aggregation of stress-denatured proteins, in association with DnaK and GrpE. It is the nucleotide exchange factor for DnaK and may function as a thermosensor. Unfolded proteins bind initially to DnaJ; upon interaction with the DnaJ-bound protein, DnaK hydrolyzes its bound ATP, resulting in the formation of a stable complex. GrpE releases ADP from DnaK; ATP binding to DnaK triggers the release of the substrate protein, thus completing the reaction cycle. Several rounds of ATP-dependent interactions between DnaJ, DnaK and GrpE are required for fully efficient folding.</text>
</comment>
<dbReference type="InterPro" id="IPR013805">
    <property type="entry name" value="GrpE_CC"/>
</dbReference>
<evidence type="ECO:0000256" key="10">
    <source>
        <dbReference type="HAMAP-Rule" id="MF_01151"/>
    </source>
</evidence>
<evidence type="ECO:0000256" key="6">
    <source>
        <dbReference type="ARBA" id="ARBA00023186"/>
    </source>
</evidence>
<dbReference type="SUPFAM" id="SSF51064">
    <property type="entry name" value="Head domain of nucleotide exchange factor GrpE"/>
    <property type="match status" value="1"/>
</dbReference>
<comment type="caution">
    <text evidence="14">The sequence shown here is derived from an EMBL/GenBank/DDBJ whole genome shotgun (WGS) entry which is preliminary data.</text>
</comment>
<evidence type="ECO:0000256" key="9">
    <source>
        <dbReference type="ARBA" id="ARBA00076414"/>
    </source>
</evidence>
<feature type="compositionally biased region" description="Basic and acidic residues" evidence="13">
    <location>
        <begin position="1"/>
        <end position="11"/>
    </location>
</feature>
<dbReference type="GO" id="GO:0051082">
    <property type="term" value="F:unfolded protein binding"/>
    <property type="evidence" value="ECO:0007669"/>
    <property type="project" value="TreeGrafter"/>
</dbReference>
<dbReference type="PANTHER" id="PTHR21237:SF23">
    <property type="entry name" value="GRPE PROTEIN HOMOLOG, MITOCHONDRIAL"/>
    <property type="match status" value="1"/>
</dbReference>
<dbReference type="CDD" id="cd00446">
    <property type="entry name" value="GrpE"/>
    <property type="match status" value="1"/>
</dbReference>
<evidence type="ECO:0000313" key="14">
    <source>
        <dbReference type="EMBL" id="HFT93857.1"/>
    </source>
</evidence>
<proteinExistence type="inferred from homology"/>
<dbReference type="FunFam" id="2.30.22.10:FF:000001">
    <property type="entry name" value="Protein GrpE"/>
    <property type="match status" value="1"/>
</dbReference>
<dbReference type="GO" id="GO:0042803">
    <property type="term" value="F:protein homodimerization activity"/>
    <property type="evidence" value="ECO:0007669"/>
    <property type="project" value="InterPro"/>
</dbReference>
<evidence type="ECO:0000256" key="1">
    <source>
        <dbReference type="ARBA" id="ARBA00004496"/>
    </source>
</evidence>
<dbReference type="GO" id="GO:0051087">
    <property type="term" value="F:protein-folding chaperone binding"/>
    <property type="evidence" value="ECO:0007669"/>
    <property type="project" value="InterPro"/>
</dbReference>
<dbReference type="Gene3D" id="2.30.22.10">
    <property type="entry name" value="Head domain of nucleotide exchange factor GrpE"/>
    <property type="match status" value="1"/>
</dbReference>
<dbReference type="HAMAP" id="MF_01151">
    <property type="entry name" value="GrpE"/>
    <property type="match status" value="1"/>
</dbReference>
<evidence type="ECO:0000256" key="8">
    <source>
        <dbReference type="ARBA" id="ARBA00072274"/>
    </source>
</evidence>
<dbReference type="EMBL" id="DTMM01000165">
    <property type="protein sequence ID" value="HFT93857.1"/>
    <property type="molecule type" value="Genomic_DNA"/>
</dbReference>
<evidence type="ECO:0000256" key="2">
    <source>
        <dbReference type="ARBA" id="ARBA00009054"/>
    </source>
</evidence>
<dbReference type="PRINTS" id="PR00773">
    <property type="entry name" value="GRPEPROTEIN"/>
</dbReference>
<feature type="region of interest" description="Disordered" evidence="13">
    <location>
        <begin position="1"/>
        <end position="45"/>
    </location>
</feature>
<dbReference type="AlphaFoldDB" id="A0A7C3R5A4"/>
<feature type="compositionally biased region" description="Acidic residues" evidence="13">
    <location>
        <begin position="12"/>
        <end position="27"/>
    </location>
</feature>
<name>A0A7C3R5A4_9BACT</name>
<dbReference type="Gene3D" id="3.90.20.20">
    <property type="match status" value="1"/>
</dbReference>
<dbReference type="Pfam" id="PF01025">
    <property type="entry name" value="GrpE"/>
    <property type="match status" value="1"/>
</dbReference>
<dbReference type="GO" id="GO:0006457">
    <property type="term" value="P:protein folding"/>
    <property type="evidence" value="ECO:0007669"/>
    <property type="project" value="InterPro"/>
</dbReference>
<dbReference type="InterPro" id="IPR000740">
    <property type="entry name" value="GrpE"/>
</dbReference>
<protein>
    <recommendedName>
        <fullName evidence="8 10">Protein GrpE</fullName>
    </recommendedName>
    <alternativeName>
        <fullName evidence="9 10">HSP-70 cofactor</fullName>
    </alternativeName>
</protein>
<dbReference type="NCBIfam" id="NF010738">
    <property type="entry name" value="PRK14140.1"/>
    <property type="match status" value="1"/>
</dbReference>
<dbReference type="PROSITE" id="PS01071">
    <property type="entry name" value="GRPE"/>
    <property type="match status" value="1"/>
</dbReference>
<evidence type="ECO:0000256" key="4">
    <source>
        <dbReference type="ARBA" id="ARBA00022490"/>
    </source>
</evidence>
<dbReference type="InterPro" id="IPR009012">
    <property type="entry name" value="GrpE_head"/>
</dbReference>
<dbReference type="GO" id="GO:0005737">
    <property type="term" value="C:cytoplasm"/>
    <property type="evidence" value="ECO:0007669"/>
    <property type="project" value="UniProtKB-SubCell"/>
</dbReference>
<evidence type="ECO:0000256" key="5">
    <source>
        <dbReference type="ARBA" id="ARBA00023016"/>
    </source>
</evidence>
<comment type="subunit">
    <text evidence="3 10">Homodimer.</text>
</comment>
<keyword evidence="6 10" id="KW-0143">Chaperone</keyword>